<name>A0A523W0D1_UNCAE</name>
<dbReference type="InterPro" id="IPR013985">
    <property type="entry name" value="Ald_Fedxn_OxRdtase_dom3"/>
</dbReference>
<dbReference type="Proteomes" id="UP000319130">
    <property type="component" value="Unassembled WGS sequence"/>
</dbReference>
<organism evidence="2 3">
    <name type="scientific">Aerophobetes bacterium</name>
    <dbReference type="NCBI Taxonomy" id="2030807"/>
    <lineage>
        <taxon>Bacteria</taxon>
        <taxon>Candidatus Aerophobota</taxon>
    </lineage>
</organism>
<dbReference type="Gene3D" id="1.10.599.10">
    <property type="entry name" value="Aldehyde Ferredoxin Oxidoreductase Protein, subunit A, domain 3"/>
    <property type="match status" value="1"/>
</dbReference>
<proteinExistence type="predicted"/>
<dbReference type="InterPro" id="IPR036021">
    <property type="entry name" value="Tungsten_al_ferr_oxy-like_C"/>
</dbReference>
<dbReference type="InterPro" id="IPR051919">
    <property type="entry name" value="W-dependent_AOR"/>
</dbReference>
<comment type="caution">
    <text evidence="2">The sequence shown here is derived from an EMBL/GenBank/DDBJ whole genome shotgun (WGS) entry which is preliminary data.</text>
</comment>
<evidence type="ECO:0000313" key="2">
    <source>
        <dbReference type="EMBL" id="TET60485.1"/>
    </source>
</evidence>
<sequence>AALLEIVRMVGEARGIGALLGQGVRRAAEEIVHNSVEFALHVKGLEMPAHDPRAFNGLAVMYATSSRGAHHTSGQTHVYESRLSMPEINHTPPGPVVVEGKGILAAKTQNIMNLFDSLKLCKFSQFGGVRLTHLKNWYTYVTGNETTVEEMLTTGERIFNLKRLINNRLGISRKDDTLPARLLTLRRRAEGMSPNLPPLGEMLAEYYEHRKWTEDGIPSSQILEKLGL</sequence>
<dbReference type="InterPro" id="IPR001203">
    <property type="entry name" value="OxRdtase_Ald_Fedxn_C"/>
</dbReference>
<dbReference type="PANTHER" id="PTHR30038:SF0">
    <property type="entry name" value="TUNGSTEN-CONTAINING ALDEHYDE FERREDOXIN OXIDOREDUCTASE"/>
    <property type="match status" value="1"/>
</dbReference>
<evidence type="ECO:0000313" key="3">
    <source>
        <dbReference type="Proteomes" id="UP000319130"/>
    </source>
</evidence>
<reference evidence="2 3" key="1">
    <citation type="submission" date="2019-03" db="EMBL/GenBank/DDBJ databases">
        <title>Metabolic potential of uncultured bacteria and archaea associated with petroleum seepage in deep-sea sediments.</title>
        <authorList>
            <person name="Dong X."/>
            <person name="Hubert C."/>
        </authorList>
    </citation>
    <scope>NUCLEOTIDE SEQUENCE [LARGE SCALE GENOMIC DNA]</scope>
    <source>
        <strain evidence="2">E29_bin52</strain>
    </source>
</reference>
<dbReference type="GO" id="GO:0051536">
    <property type="term" value="F:iron-sulfur cluster binding"/>
    <property type="evidence" value="ECO:0007669"/>
    <property type="project" value="InterPro"/>
</dbReference>
<dbReference type="SUPFAM" id="SSF48310">
    <property type="entry name" value="Aldehyde ferredoxin oxidoreductase, C-terminal domains"/>
    <property type="match status" value="1"/>
</dbReference>
<accession>A0A523W0D1</accession>
<dbReference type="GO" id="GO:0016625">
    <property type="term" value="F:oxidoreductase activity, acting on the aldehyde or oxo group of donors, iron-sulfur protein as acceptor"/>
    <property type="evidence" value="ECO:0007669"/>
    <property type="project" value="InterPro"/>
</dbReference>
<feature type="domain" description="Aldehyde ferredoxin oxidoreductase C-terminal" evidence="1">
    <location>
        <begin position="2"/>
        <end position="228"/>
    </location>
</feature>
<dbReference type="Pfam" id="PF01314">
    <property type="entry name" value="AFOR_C"/>
    <property type="match status" value="1"/>
</dbReference>
<protein>
    <submittedName>
        <fullName evidence="2">Aldehyde ferredoxin oxidoreductase</fullName>
    </submittedName>
</protein>
<dbReference type="EMBL" id="SOIZ01000297">
    <property type="protein sequence ID" value="TET60485.1"/>
    <property type="molecule type" value="Genomic_DNA"/>
</dbReference>
<dbReference type="GO" id="GO:0009055">
    <property type="term" value="F:electron transfer activity"/>
    <property type="evidence" value="ECO:0007669"/>
    <property type="project" value="InterPro"/>
</dbReference>
<dbReference type="AlphaFoldDB" id="A0A523W0D1"/>
<evidence type="ECO:0000259" key="1">
    <source>
        <dbReference type="Pfam" id="PF01314"/>
    </source>
</evidence>
<feature type="non-terminal residue" evidence="2">
    <location>
        <position position="1"/>
    </location>
</feature>
<gene>
    <name evidence="2" type="ORF">E3J48_06655</name>
</gene>
<dbReference type="PANTHER" id="PTHR30038">
    <property type="entry name" value="ALDEHYDE FERREDOXIN OXIDOREDUCTASE"/>
    <property type="match status" value="1"/>
</dbReference>